<organism evidence="2 3">
    <name type="scientific">Penaeus vannamei</name>
    <name type="common">Whiteleg shrimp</name>
    <name type="synonym">Litopenaeus vannamei</name>
    <dbReference type="NCBI Taxonomy" id="6689"/>
    <lineage>
        <taxon>Eukaryota</taxon>
        <taxon>Metazoa</taxon>
        <taxon>Ecdysozoa</taxon>
        <taxon>Arthropoda</taxon>
        <taxon>Crustacea</taxon>
        <taxon>Multicrustacea</taxon>
        <taxon>Malacostraca</taxon>
        <taxon>Eumalacostraca</taxon>
        <taxon>Eucarida</taxon>
        <taxon>Decapoda</taxon>
        <taxon>Dendrobranchiata</taxon>
        <taxon>Penaeoidea</taxon>
        <taxon>Penaeidae</taxon>
        <taxon>Penaeus</taxon>
    </lineage>
</organism>
<dbReference type="Proteomes" id="UP000283509">
    <property type="component" value="Unassembled WGS sequence"/>
</dbReference>
<protein>
    <submittedName>
        <fullName evidence="2">Uncharacterized protein</fullName>
    </submittedName>
</protein>
<reference evidence="2 3" key="2">
    <citation type="submission" date="2019-01" db="EMBL/GenBank/DDBJ databases">
        <title>The decoding of complex shrimp genome reveals the adaptation for benthos swimmer, frequently molting mechanism and breeding impact on genome.</title>
        <authorList>
            <person name="Sun Y."/>
            <person name="Gao Y."/>
            <person name="Yu Y."/>
        </authorList>
    </citation>
    <scope>NUCLEOTIDE SEQUENCE [LARGE SCALE GENOMIC DNA]</scope>
    <source>
        <tissue evidence="2">Muscle</tissue>
    </source>
</reference>
<feature type="compositionally biased region" description="Low complexity" evidence="1">
    <location>
        <begin position="352"/>
        <end position="369"/>
    </location>
</feature>
<feature type="compositionally biased region" description="Pro residues" evidence="1">
    <location>
        <begin position="370"/>
        <end position="380"/>
    </location>
</feature>
<dbReference type="EMBL" id="QCYY01004011">
    <property type="protein sequence ID" value="ROT61721.1"/>
    <property type="molecule type" value="Genomic_DNA"/>
</dbReference>
<evidence type="ECO:0000313" key="2">
    <source>
        <dbReference type="EMBL" id="ROT61721.1"/>
    </source>
</evidence>
<sequence length="380" mass="40732">MVSEIICSWYPMPQHPISYDSRHRPKTDRHRTRPVRREYPLSLPPPSSVSLSLPSSVSLLIPSSLSFPLLSLGLPSSVPYPSFFSVLAYPSSAPFPHLHQTDAQLDVVMMQNRPFPAVFIKLITTPTNRRRMHFRPWTARALFASFLLPPLSSPLSPPSLPLLSLSGLSRRCGRGSAGLLSSLSRSLPPPLAGSVIFSSLPPDGALLVGVSLPLLPHSSPLSILLPSIALLRLRPHSSRLLPLAPPLCLSSLSLLPRPSLSSFLSSLPTPPLRSLIPLPLTSPLLSSDPARSFLVLSSPRSSLLPLALASSSPLPNGLSLAVPSLSLPVPPRHPLAPHSWCLSPRPPPPLNPSLSLSGSPAHPRQLSLSPAPPSRPPYSL</sequence>
<proteinExistence type="predicted"/>
<gene>
    <name evidence="2" type="ORF">C7M84_020461</name>
</gene>
<name>A0A3R7MH73_PENVA</name>
<accession>A0A3R7MH73</accession>
<reference evidence="2 3" key="1">
    <citation type="submission" date="2018-04" db="EMBL/GenBank/DDBJ databases">
        <authorList>
            <person name="Zhang X."/>
            <person name="Yuan J."/>
            <person name="Li F."/>
            <person name="Xiang J."/>
        </authorList>
    </citation>
    <scope>NUCLEOTIDE SEQUENCE [LARGE SCALE GENOMIC DNA]</scope>
    <source>
        <tissue evidence="2">Muscle</tissue>
    </source>
</reference>
<evidence type="ECO:0000256" key="1">
    <source>
        <dbReference type="SAM" id="MobiDB-lite"/>
    </source>
</evidence>
<dbReference type="AlphaFoldDB" id="A0A3R7MH73"/>
<comment type="caution">
    <text evidence="2">The sequence shown here is derived from an EMBL/GenBank/DDBJ whole genome shotgun (WGS) entry which is preliminary data.</text>
</comment>
<feature type="compositionally biased region" description="Basic residues" evidence="1">
    <location>
        <begin position="23"/>
        <end position="34"/>
    </location>
</feature>
<keyword evidence="3" id="KW-1185">Reference proteome</keyword>
<feature type="region of interest" description="Disordered" evidence="1">
    <location>
        <begin position="351"/>
        <end position="380"/>
    </location>
</feature>
<evidence type="ECO:0000313" key="3">
    <source>
        <dbReference type="Proteomes" id="UP000283509"/>
    </source>
</evidence>
<feature type="region of interest" description="Disordered" evidence="1">
    <location>
        <begin position="20"/>
        <end position="39"/>
    </location>
</feature>